<dbReference type="PANTHER" id="PTHR48112">
    <property type="entry name" value="HIGH MOBILITY GROUP PROTEIN DSP1"/>
    <property type="match status" value="1"/>
</dbReference>
<dbReference type="Pfam" id="PF00505">
    <property type="entry name" value="HMG_box"/>
    <property type="match status" value="1"/>
</dbReference>
<dbReference type="PANTHER" id="PTHR48112:SF22">
    <property type="entry name" value="MITOCHONDRIAL TRANSCRIPTION FACTOR A, ISOFORM B"/>
    <property type="match status" value="1"/>
</dbReference>
<dbReference type="InterPro" id="IPR050342">
    <property type="entry name" value="HMGB"/>
</dbReference>
<dbReference type="Proteomes" id="UP001217582">
    <property type="component" value="Chromosome 1"/>
</dbReference>
<name>A0AAJ5YXL1_9BASI</name>
<evidence type="ECO:0000313" key="5">
    <source>
        <dbReference type="Proteomes" id="UP001217582"/>
    </source>
</evidence>
<dbReference type="Gene3D" id="1.10.30.10">
    <property type="entry name" value="High mobility group box domain"/>
    <property type="match status" value="2"/>
</dbReference>
<dbReference type="SMART" id="SM00398">
    <property type="entry name" value="HMG"/>
    <property type="match status" value="2"/>
</dbReference>
<proteinExistence type="predicted"/>
<protein>
    <recommendedName>
        <fullName evidence="3">HMG box domain-containing protein</fullName>
    </recommendedName>
</protein>
<dbReference type="AlphaFoldDB" id="A0AAJ5YXL1"/>
<evidence type="ECO:0000259" key="3">
    <source>
        <dbReference type="SMART" id="SM00398"/>
    </source>
</evidence>
<evidence type="ECO:0000313" key="4">
    <source>
        <dbReference type="EMBL" id="WFD14279.1"/>
    </source>
</evidence>
<dbReference type="Pfam" id="PF09011">
    <property type="entry name" value="HMG_box_2"/>
    <property type="match status" value="1"/>
</dbReference>
<reference evidence="4 5" key="1">
    <citation type="submission" date="2023-03" db="EMBL/GenBank/DDBJ databases">
        <title>Mating type loci evolution in Malassezia.</title>
        <authorList>
            <person name="Coelho M.A."/>
        </authorList>
    </citation>
    <scope>NUCLEOTIDE SEQUENCE [LARGE SCALE GENOMIC DNA]</scope>
    <source>
        <strain evidence="4 5">CBS 13387</strain>
    </source>
</reference>
<dbReference type="SUPFAM" id="SSF47095">
    <property type="entry name" value="HMG-box"/>
    <property type="match status" value="2"/>
</dbReference>
<keyword evidence="1" id="KW-0238">DNA-binding</keyword>
<dbReference type="InterPro" id="IPR036910">
    <property type="entry name" value="HMG_box_dom_sf"/>
</dbReference>
<feature type="domain" description="HMG box" evidence="3">
    <location>
        <begin position="234"/>
        <end position="306"/>
    </location>
</feature>
<feature type="region of interest" description="Disordered" evidence="2">
    <location>
        <begin position="173"/>
        <end position="201"/>
    </location>
</feature>
<sequence>MEHAGNTLFSYKLLEKDSLDTRRWWGTSPKAPMSLSPMTPGHTASSFLKQEDVNMKTQMDNMSIQPASHPLCAPRDMQYMVTPPLSVSCLLPSLMPQPTYTSVPTLPPAIMSSTITPTVRPLQTSNALGMPGLIPLDTSPLCPSNTPVTPMMQTPFSVGHVSPYAFMHMRPESTSLKHGGAPPASSFKRRRGRPRKESLPDHEAAIKRAIKAGEPLQEALQMTEGPPLKSRLRPPKQPLTSWQLYFMDEFDKLKTCSHRESINVAKLSSEAGQRYANLPDDVKQVYVRRGQEAREKYEKDLAAWHAQLTPEDIRLENQFRAAQRRLGKSRRGNMRDPNAPKRPPPAYFLFLRAVRTNPDMRSAVFHDERDSLKQSALASAKWRSMSLEEKRPFYEQAEREKAEYVRQRREYEESHSKSKDVI</sequence>
<feature type="domain" description="HMG box" evidence="3">
    <location>
        <begin position="339"/>
        <end position="413"/>
    </location>
</feature>
<evidence type="ECO:0000256" key="1">
    <source>
        <dbReference type="ARBA" id="ARBA00023125"/>
    </source>
</evidence>
<feature type="region of interest" description="Disordered" evidence="2">
    <location>
        <begin position="403"/>
        <end position="422"/>
    </location>
</feature>
<evidence type="ECO:0000256" key="2">
    <source>
        <dbReference type="SAM" id="MobiDB-lite"/>
    </source>
</evidence>
<keyword evidence="5" id="KW-1185">Reference proteome</keyword>
<organism evidence="4 5">
    <name type="scientific">Malassezia arunalokei</name>
    <dbReference type="NCBI Taxonomy" id="1514897"/>
    <lineage>
        <taxon>Eukaryota</taxon>
        <taxon>Fungi</taxon>
        <taxon>Dikarya</taxon>
        <taxon>Basidiomycota</taxon>
        <taxon>Ustilaginomycotina</taxon>
        <taxon>Malasseziomycetes</taxon>
        <taxon>Malasseziales</taxon>
        <taxon>Malasseziaceae</taxon>
        <taxon>Malassezia</taxon>
    </lineage>
</organism>
<dbReference type="InterPro" id="IPR009071">
    <property type="entry name" value="HMG_box_dom"/>
</dbReference>
<accession>A0AAJ5YXL1</accession>
<dbReference type="GO" id="GO:0003677">
    <property type="term" value="F:DNA binding"/>
    <property type="evidence" value="ECO:0007669"/>
    <property type="project" value="UniProtKB-KW"/>
</dbReference>
<gene>
    <name evidence="4" type="ORF">MARU1_000280</name>
</gene>
<dbReference type="EMBL" id="CP119916">
    <property type="protein sequence ID" value="WFD14279.1"/>
    <property type="molecule type" value="Genomic_DNA"/>
</dbReference>